<dbReference type="InterPro" id="IPR011050">
    <property type="entry name" value="Pectin_lyase_fold/virulence"/>
</dbReference>
<sequence length="3342" mass="374462">PIQITFSKPMDTTATLGAIRILNLDDSSDVTIQEHQWSGDLKEITMRVWDPEVTEDTTGLDFLTNYEVKILGTACDTAGMTLDGNKNGKPEGSPEDDYVFTFKTREPRYEISCSPFLSKIKVRQSRLIKIIVENWDVRTIDPIQLSTDAPNDPNWSVSGADPSLVAVPAGGTAEAVFQVINYGEPGSIIAEVKGVFRGVIERFSNACVWAYKPEQQYSEPHPPPPGPDENYSITNHKFPDPWIFNPQAKVGIFLSGYAECIGHLLGKYNIASSVVLDNFEILGARDRSISDLDVLFIPTGGLYSYSNLPTFREKLDEYVRNGGTLVCFTQPKGEDFNALPGSPEGFGWTEDESCHLLAAYLNLWKTYCSGLDTVTYDGNMDGYLTNYPPETDALLIRIANGFPAFISYPYGKGKVILTTGYPDFAYRQRSQLRDEARLCRDLMTILAIPDTVPEYYADTTITPAVKISYPSYLESIPANRAEVRIYYPNRESLRVDNLLLTPPMLPGDERVITLASLTTPESLGIYPICYTLYQDTARLTDEEFGGGFAVKTDIKVGEYNLGDVQMWVTVLEEEVLWGQPAEFDVYIRNNTEDTIFSRLLIGDRMVYPIRIIYDDTISNISIPPETIVKVDYERDVSERGLVYFSLFSSDTTIHRRIAHFSKYIQVKWPRISLRVVADSLQYHHHSTATIKMSYYSNFTAVDTFTVSILKEDSLVYKICDTIFHEENLWYSETLNYYLDPELPPGRYDIQATAYYLHYKWWTSYYSFLLIGPTIKFASVIPDTVITGFDTTRFVVEVYPEKYVCPSNTLSYWLTIPSGIPGVPADTVFRHDVVIDSLHNGDTLIAPFTIDSLPYGHGGYSFGYTLKSIDKLSGSYGLRHYLWWDLAFLGGSYRWEDTLNIALELKYQGNFLQPISIILDVEKGDTCYYDSTVFLTLGLDTVLKYRVPIDSGIPSGEYQILARVWFGDKVKEIKKYYTVQAPVPARIICALDSFGYEIGDSATLIIHNMGELEADVRLDDMNIQGPGYYYQSLEGASYTIPGGGFAHYRFEVPTVMTGTYYLQGRIRELNFNQELALYERFDIHGIDADLALTTDKDFYLDIDSVGVEFSARNHDYHLSGDLTLEIKPYILHPDSLTLTPGDSLWQVYPEVCKGCTIKNGRMTLLGYDRLYEVDIWNFSEGDGRDGGGVLSRRALIKKLLRDKRGGGRDGGRGISYTALASYGCDLYMAMSAETCRIKGPYPDWSESYDLPGITSIFRFVMDGQYFYIVDKDGSRLYKVDRTGSVVKSWPLSAPYGIGIEDNYLYLVDQGNHQVVKFTTDGDTVLLFGADHLSRPADLAVRSGVIYVSDLDLNKVLTFDVSGNYRSEFAIGRFSVIEVDDKGYLYGYDLDSANIAKFDEQGNLIERYPLSSDDICAADTLIHSAKVYTSITDYITGYVLINYGRNKGFTETEMIFLPGLDKITDFQAFDNPHGGDIDYRFGVWIGVNGFKVYFPIDSIYAFNFRPHANVLYRADLTLPNGGIPPEIEKLKFSYLSGYVGPPVWSDYVSLSIEPDDSILIERNAGLMPDTGEYALWGDLFLSSGQRYYPIPEHHFYVGPTELSLGIKSDYERYYPDEDIQLSILAANSSDSLVSGLSLRFFKRESLVIDTTLDLYGNSVETLSVTLSDTATFEVVGLLFREGKDGGSRFGIDTIRASKYLLVEPPPVDYQVSYPETVSHDSFDVTIDLRNHWEREVEIVVSSEIGGIEYVDTVFLYPEATSRLEHRFAIDEDDTLTIRYVKPGCLGARSYPIIFGERISVLIDTIVTSEPQVPIPYRVVNTGFYPVDLELSLRILDSLGISVDSTTVKSVVPIGDTVGGEFGTVLDYGDYLLSYIGRPVGSPVILDSGSVPIRVIVPDRLTISDLYLHPRCDSSGNIVIDLMIRNHSANPFFGNVKLSGSFINETKEIDIPGLDSVMVTFTSDAILSQGYEPVTGEILKNGEVIFERIDSLYFEPMFVIDSLPQGLSFGVGDTALIIIPVSNRGNALGQVRLRVDFDEIGEIEHLIQLVPAEVRPDTFTFVIPVDLEEKTYYAWVWLDDEEYVLPVKILGYKVDVTASLNKPYYFEGDTVDLTLRLRALNERLLKGFVVASYAGENLTSDFYLTGMVRGIDLSDPDLIGATADTGLYISSVIMTGGFDSLKVSSVVSGEVDLRTRLIDPDSIHYSAWYRDTVIGIPGDLIQFKVHFHDTTSLVDRVLFDLYKGDSTWQVVVDSFEEPKVDGTFRFPFEPGAGSVFYGIYTETGRGLYLNTIRVYEGNDTINLILDRMVYEMGDTVDVEVITDYDGLLKYRVEFYPYEPILDSIWIDTITNEFTFILPEELVSGSYEIDYSFFIEGDTTSPFSSTHPFDVYGYSIQVVDCRLDTTVYEPHDTMAMRLKVGSNRDLESKLKIGFYQGDDYYPGPEVQVEIDSGFNLVDLEMVMPVEKRGPASLRYTFYRDSLWLSSHQEGFVVHIPDSIPPEYEIVRLPEDTYDPTMEHEVVIVATDETRITDSLYYHDGITWHTSGHRSVTGDTITYLIPAQPRATNLNFYIVLEDSFGNTSRVPDVDYFSFWVNEPLPPVELTGDTAFEYIGLNWSEPGEILIYDHGLPSVITDNGAVRITPQYLPSALIGLDLYLESETVETTDVLISFYEVVDGEPGDTILPSIIQKIPIASGWNHLDLDSILLPQECYLAISFTDSVYLFGDGDSGAFRTRVLDTTWQKIDTLGNILLRPELSYPSDSLYFYRVLRRDTGVFELIADSLSAEGLTDTSVAGEKRYQYLVQAHYPEPGLNGTSPILEVVYDYTPPVYGDSLIVIPYPDRYLIGAEITDGIGVMADSLVYDTLTIGSDSIGDLYWYTIPYEGREIKYYLFARDSAYNLARNPDTGHYIIPGEGISGHITHDTTWATDVYVVGDVTIDDGATLTILSGVVVEFAPFRDDEHGGIDSTLSELIVEGEIDPDSGVVFTCEEQGGWYGIRLLTKTKKITGFELRSARCGLSYYLGRPITFKELTVTGCDTGVVSSSWITQVRSCRIDSNRIGVVINDGIFNRLKSCSFSGNGVGLLVRGFVDGGEGINPDPPNSKGLIVLEQPQSEVRTPEQIPNSERELLFRPIDKDCGMALVLDNAFAENDTGIVFTDFALALVKRNDLIGDGIGIYIDDSWPILGIGMCGKNRIISESYSVYNNSPYNIKAEGNYWGTTDPDSIGLKIYDHYDDPSLGIVDFEPYWDGVEAFAGGPQAGAEAPLPLRMKPIPSPSVGGVTIEYQTLLPREVKIAIFDPSGRQVWFWVEKGVGYHRITKGLPTGVYFLRLEAKGVRIERKVVIID</sequence>
<feature type="non-terminal residue" evidence="1">
    <location>
        <position position="1"/>
    </location>
</feature>
<reference evidence="1 2" key="1">
    <citation type="submission" date="2018-06" db="EMBL/GenBank/DDBJ databases">
        <title>Extensive metabolic versatility and redundancy in microbially diverse, dynamic hydrothermal sediments.</title>
        <authorList>
            <person name="Dombrowski N."/>
            <person name="Teske A."/>
            <person name="Baker B.J."/>
        </authorList>
    </citation>
    <scope>NUCLEOTIDE SEQUENCE [LARGE SCALE GENOMIC DNA]</scope>
    <source>
        <strain evidence="1">B36_G15</strain>
    </source>
</reference>
<evidence type="ECO:0008006" key="3">
    <source>
        <dbReference type="Google" id="ProtNLM"/>
    </source>
</evidence>
<gene>
    <name evidence="1" type="ORF">DRP53_01675</name>
</gene>
<evidence type="ECO:0000313" key="2">
    <source>
        <dbReference type="Proteomes" id="UP000268469"/>
    </source>
</evidence>
<organism evidence="1 2">
    <name type="scientific">candidate division WOR-3 bacterium</name>
    <dbReference type="NCBI Taxonomy" id="2052148"/>
    <lineage>
        <taxon>Bacteria</taxon>
        <taxon>Bacteria division WOR-3</taxon>
    </lineage>
</organism>
<accession>A0A660SN89</accession>
<proteinExistence type="predicted"/>
<dbReference type="SUPFAM" id="SSF51126">
    <property type="entry name" value="Pectin lyase-like"/>
    <property type="match status" value="1"/>
</dbReference>
<dbReference type="Gene3D" id="2.120.10.30">
    <property type="entry name" value="TolB, C-terminal domain"/>
    <property type="match status" value="1"/>
</dbReference>
<dbReference type="EMBL" id="QNBE01000009">
    <property type="protein sequence ID" value="RKX71440.1"/>
    <property type="molecule type" value="Genomic_DNA"/>
</dbReference>
<dbReference type="Gene3D" id="3.40.50.880">
    <property type="match status" value="1"/>
</dbReference>
<dbReference type="InterPro" id="IPR029062">
    <property type="entry name" value="Class_I_gatase-like"/>
</dbReference>
<protein>
    <recommendedName>
        <fullName evidence="3">SbsA Ig-like domain-containing protein</fullName>
    </recommendedName>
</protein>
<evidence type="ECO:0000313" key="1">
    <source>
        <dbReference type="EMBL" id="RKX71440.1"/>
    </source>
</evidence>
<dbReference type="NCBIfam" id="TIGR04183">
    <property type="entry name" value="Por_Secre_tail"/>
    <property type="match status" value="1"/>
</dbReference>
<comment type="caution">
    <text evidence="1">The sequence shown here is derived from an EMBL/GenBank/DDBJ whole genome shotgun (WGS) entry which is preliminary data.</text>
</comment>
<dbReference type="SUPFAM" id="SSF52317">
    <property type="entry name" value="Class I glutamine amidotransferase-like"/>
    <property type="match status" value="1"/>
</dbReference>
<dbReference type="InterPro" id="IPR026444">
    <property type="entry name" value="Secre_tail"/>
</dbReference>
<dbReference type="SUPFAM" id="SSF63825">
    <property type="entry name" value="YWTD domain"/>
    <property type="match status" value="1"/>
</dbReference>
<dbReference type="InterPro" id="IPR011042">
    <property type="entry name" value="6-blade_b-propeller_TolB-like"/>
</dbReference>
<dbReference type="Proteomes" id="UP000268469">
    <property type="component" value="Unassembled WGS sequence"/>
</dbReference>
<name>A0A660SN89_UNCW3</name>